<reference evidence="2" key="1">
    <citation type="submission" date="2015-04" db="EMBL/GenBank/DDBJ databases">
        <title>The Genome Sequence of Fusobacterium phage Funu2.</title>
        <authorList>
            <consortium name="The Broad Institute Genomics Platform"/>
            <person name="Earl A."/>
            <person name="Allen-Vercoe E."/>
            <person name="Daigneault M."/>
            <person name="Young S."/>
            <person name="Zeng Q."/>
            <person name="Gargeya S."/>
            <person name="Fitzgerald M."/>
            <person name="Abouelleil A."/>
            <person name="Alvarado L."/>
            <person name="Chapman S."/>
            <person name="Gainer-Dewar J."/>
            <person name="Goldberg J."/>
            <person name="Griggs A."/>
            <person name="Gujja S."/>
            <person name="Hansen M."/>
            <person name="Howarth C."/>
            <person name="Imamovic A."/>
            <person name="Ireland A."/>
            <person name="Larimer J."/>
            <person name="McCowan C."/>
            <person name="Murphy C."/>
            <person name="Pearson M."/>
            <person name="Poon T."/>
            <person name="Priest M."/>
            <person name="Roberts A."/>
            <person name="Saif S."/>
            <person name="Shea T."/>
            <person name="Sykes S."/>
            <person name="Wortman J."/>
            <person name="Nusbaum C."/>
            <person name="Birren B."/>
        </authorList>
    </citation>
    <scope>NUCLEOTIDE SEQUENCE</scope>
</reference>
<dbReference type="EMBL" id="KR131711">
    <property type="protein sequence ID" value="AKC57575.1"/>
    <property type="molecule type" value="Genomic_DNA"/>
</dbReference>
<evidence type="ECO:0000313" key="2">
    <source>
        <dbReference type="EMBL" id="AKC57575.1"/>
    </source>
</evidence>
<feature type="region of interest" description="Disordered" evidence="1">
    <location>
        <begin position="1"/>
        <end position="22"/>
    </location>
</feature>
<name>A0A0E3U2Q1_9CAUD</name>
<protein>
    <recommendedName>
        <fullName evidence="3">CopG family transcriptional regulator</fullName>
    </recommendedName>
</protein>
<dbReference type="SMR" id="A0A0E3U2Q1"/>
<evidence type="ECO:0008006" key="3">
    <source>
        <dbReference type="Google" id="ProtNLM"/>
    </source>
</evidence>
<gene>
    <name evidence="2" type="ORF">HMPREF1994_00016</name>
</gene>
<organism evidence="2">
    <name type="scientific">Fusobacterium phage Funu2</name>
    <dbReference type="NCBI Taxonomy" id="1640978"/>
    <lineage>
        <taxon>Viruses</taxon>
        <taxon>Duplodnaviria</taxon>
        <taxon>Heunggongvirae</taxon>
        <taxon>Uroviricota</taxon>
        <taxon>Caudoviricetes</taxon>
    </lineage>
</organism>
<evidence type="ECO:0000256" key="1">
    <source>
        <dbReference type="SAM" id="MobiDB-lite"/>
    </source>
</evidence>
<proteinExistence type="predicted"/>
<sequence length="57" mass="6748">MKAKMGRPTNNPRNKRLEIRLNEDEEKKLKECSEKLSLTKTDVLMKGLDEVYKQIKK</sequence>
<accession>A0A0E3U2Q1</accession>